<dbReference type="RefSeq" id="WP_126991531.1">
    <property type="nucleotide sequence ID" value="NZ_JTFC01000041.1"/>
</dbReference>
<dbReference type="GO" id="GO:0016020">
    <property type="term" value="C:membrane"/>
    <property type="evidence" value="ECO:0007669"/>
    <property type="project" value="TreeGrafter"/>
</dbReference>
<proteinExistence type="predicted"/>
<dbReference type="PANTHER" id="PTHR43798:SF33">
    <property type="entry name" value="HYDROLASE, PUTATIVE (AFU_ORTHOLOGUE AFUA_2G14860)-RELATED"/>
    <property type="match status" value="1"/>
</dbReference>
<evidence type="ECO:0000259" key="1">
    <source>
        <dbReference type="Pfam" id="PF12697"/>
    </source>
</evidence>
<name>A0A433RQC6_9BACL</name>
<dbReference type="PRINTS" id="PR00111">
    <property type="entry name" value="ABHYDROLASE"/>
</dbReference>
<organism evidence="2 3">
    <name type="scientific">Candidatus Kurthia intestinigallinarum</name>
    <dbReference type="NCBI Taxonomy" id="1562256"/>
    <lineage>
        <taxon>Bacteria</taxon>
        <taxon>Bacillati</taxon>
        <taxon>Bacillota</taxon>
        <taxon>Bacilli</taxon>
        <taxon>Bacillales</taxon>
        <taxon>Caryophanaceae</taxon>
        <taxon>Kurthia</taxon>
    </lineage>
</organism>
<dbReference type="InterPro" id="IPR000073">
    <property type="entry name" value="AB_hydrolase_1"/>
</dbReference>
<evidence type="ECO:0000313" key="3">
    <source>
        <dbReference type="Proteomes" id="UP000288623"/>
    </source>
</evidence>
<keyword evidence="3" id="KW-1185">Reference proteome</keyword>
<protein>
    <recommendedName>
        <fullName evidence="1">AB hydrolase-1 domain-containing protein</fullName>
    </recommendedName>
</protein>
<dbReference type="PANTHER" id="PTHR43798">
    <property type="entry name" value="MONOACYLGLYCEROL LIPASE"/>
    <property type="match status" value="1"/>
</dbReference>
<dbReference type="EMBL" id="JTFC01000041">
    <property type="protein sequence ID" value="RUS52985.1"/>
    <property type="molecule type" value="Genomic_DNA"/>
</dbReference>
<dbReference type="InterPro" id="IPR029058">
    <property type="entry name" value="AB_hydrolase_fold"/>
</dbReference>
<reference evidence="2 3" key="1">
    <citation type="submission" date="2014-11" db="EMBL/GenBank/DDBJ databases">
        <title>Genome sequence and analysis of novel Kurthia sp.</title>
        <authorList>
            <person name="Lawson J.N."/>
            <person name="Gonzalez J.E."/>
            <person name="Rinauldi L."/>
            <person name="Xuan Z."/>
            <person name="Firman A."/>
            <person name="Shaddox L."/>
            <person name="Trudeau A."/>
            <person name="Shah S."/>
            <person name="Reiman D."/>
        </authorList>
    </citation>
    <scope>NUCLEOTIDE SEQUENCE [LARGE SCALE GENOMIC DNA]</scope>
    <source>
        <strain evidence="2 3">3B1D</strain>
    </source>
</reference>
<dbReference type="Pfam" id="PF12697">
    <property type="entry name" value="Abhydrolase_6"/>
    <property type="match status" value="1"/>
</dbReference>
<dbReference type="SUPFAM" id="SSF53474">
    <property type="entry name" value="alpha/beta-Hydrolases"/>
    <property type="match status" value="1"/>
</dbReference>
<dbReference type="InterPro" id="IPR050266">
    <property type="entry name" value="AB_hydrolase_sf"/>
</dbReference>
<dbReference type="OrthoDB" id="252464at2"/>
<accession>A0A433RQC6</accession>
<feature type="domain" description="AB hydrolase-1" evidence="1">
    <location>
        <begin position="27"/>
        <end position="266"/>
    </location>
</feature>
<comment type="caution">
    <text evidence="2">The sequence shown here is derived from an EMBL/GenBank/DDBJ whole genome shotgun (WGS) entry which is preliminary data.</text>
</comment>
<evidence type="ECO:0000313" key="2">
    <source>
        <dbReference type="EMBL" id="RUS52985.1"/>
    </source>
</evidence>
<gene>
    <name evidence="2" type="ORF">QI30_15605</name>
</gene>
<dbReference type="Gene3D" id="3.40.50.1820">
    <property type="entry name" value="alpha/beta hydrolase"/>
    <property type="match status" value="1"/>
</dbReference>
<dbReference type="Proteomes" id="UP000288623">
    <property type="component" value="Unassembled WGS sequence"/>
</dbReference>
<sequence length="280" mass="32063">MGLPTVALENGEIIAYRHRPGTGDKTIVLIHGNMTSSLHWDTVMEALDEKYTIYAVDLRGFGESSYSREIERIEDFSHDVEEWMAKLDLRNVTLVGWSTGGAVAMDMCIDDTEHRIEKCILVASASTRGYPFFLQAQQRIAETKEEIIHDPFVTVPVETMQRMKNYAGIQAVWEQLIYTHYKPDHDHYGKYLRDICTQQNLGDVYYALHTFDITDEIDEIQVPMLIIYGDRDYVVSEKMTQEIITDFGGKAKVLKIKDCGHSPMVDQLNILTTAIQKFIN</sequence>
<dbReference type="AlphaFoldDB" id="A0A433RQC6"/>